<dbReference type="Proteomes" id="UP001055093">
    <property type="component" value="Unassembled WGS sequence"/>
</dbReference>
<comment type="caution">
    <text evidence="5">The sequence shown here is derived from an EMBL/GenBank/DDBJ whole genome shotgun (WGS) entry which is preliminary data.</text>
</comment>
<dbReference type="InterPro" id="IPR010016">
    <property type="entry name" value="PxpB"/>
</dbReference>
<dbReference type="PANTHER" id="PTHR34698:SF2">
    <property type="entry name" value="5-OXOPROLINASE SUBUNIT B"/>
    <property type="match status" value="1"/>
</dbReference>
<protein>
    <submittedName>
        <fullName evidence="5">5-oxoprolinase subunit B</fullName>
    </submittedName>
</protein>
<dbReference type="RefSeq" id="WP_137830466.1">
    <property type="nucleotide sequence ID" value="NZ_BPRE01000001.1"/>
</dbReference>
<keyword evidence="2" id="KW-0378">Hydrolase</keyword>
<reference evidence="5" key="1">
    <citation type="journal article" date="2021" name="Front. Microbiol.">
        <title>Comprehensive Comparative Genomics and Phenotyping of Methylobacterium Species.</title>
        <authorList>
            <person name="Alessa O."/>
            <person name="Ogura Y."/>
            <person name="Fujitani Y."/>
            <person name="Takami H."/>
            <person name="Hayashi T."/>
            <person name="Sahin N."/>
            <person name="Tani A."/>
        </authorList>
    </citation>
    <scope>NUCLEOTIDE SEQUENCE</scope>
    <source>
        <strain evidence="5">DSM 14458</strain>
    </source>
</reference>
<evidence type="ECO:0000259" key="4">
    <source>
        <dbReference type="SMART" id="SM00796"/>
    </source>
</evidence>
<organism evidence="5 6">
    <name type="scientific">Methylorubrum suomiense</name>
    <dbReference type="NCBI Taxonomy" id="144191"/>
    <lineage>
        <taxon>Bacteria</taxon>
        <taxon>Pseudomonadati</taxon>
        <taxon>Pseudomonadota</taxon>
        <taxon>Alphaproteobacteria</taxon>
        <taxon>Hyphomicrobiales</taxon>
        <taxon>Methylobacteriaceae</taxon>
        <taxon>Methylorubrum</taxon>
    </lineage>
</organism>
<feature type="domain" description="Carboxyltransferase" evidence="4">
    <location>
        <begin position="6"/>
        <end position="206"/>
    </location>
</feature>
<dbReference type="PANTHER" id="PTHR34698">
    <property type="entry name" value="5-OXOPROLINASE SUBUNIT B"/>
    <property type="match status" value="1"/>
</dbReference>
<name>A0ABQ4URG4_9HYPH</name>
<evidence type="ECO:0000256" key="2">
    <source>
        <dbReference type="ARBA" id="ARBA00022801"/>
    </source>
</evidence>
<evidence type="ECO:0000256" key="1">
    <source>
        <dbReference type="ARBA" id="ARBA00022741"/>
    </source>
</evidence>
<keyword evidence="3" id="KW-0067">ATP-binding</keyword>
<dbReference type="Pfam" id="PF02682">
    <property type="entry name" value="CT_C_D"/>
    <property type="match status" value="1"/>
</dbReference>
<dbReference type="SMART" id="SM00796">
    <property type="entry name" value="AHS1"/>
    <property type="match status" value="1"/>
</dbReference>
<gene>
    <name evidence="5" type="primary">pxpB</name>
    <name evidence="5" type="ORF">BGCPKDLD_0555</name>
</gene>
<dbReference type="EMBL" id="BPRE01000001">
    <property type="protein sequence ID" value="GJE73988.1"/>
    <property type="molecule type" value="Genomic_DNA"/>
</dbReference>
<keyword evidence="6" id="KW-1185">Reference proteome</keyword>
<dbReference type="SUPFAM" id="SSF50891">
    <property type="entry name" value="Cyclophilin-like"/>
    <property type="match status" value="1"/>
</dbReference>
<reference evidence="5" key="2">
    <citation type="submission" date="2021-08" db="EMBL/GenBank/DDBJ databases">
        <authorList>
            <person name="Tani A."/>
            <person name="Ola A."/>
            <person name="Ogura Y."/>
            <person name="Katsura K."/>
            <person name="Hayashi T."/>
        </authorList>
    </citation>
    <scope>NUCLEOTIDE SEQUENCE</scope>
    <source>
        <strain evidence="5">DSM 14458</strain>
    </source>
</reference>
<keyword evidence="1" id="KW-0547">Nucleotide-binding</keyword>
<sequence>MTHDAPRLLACGDTAFTIEFGARIDPALSARVLALDAALAARALPGIRETVPTYRSLTVHLDPLTADPEALGRAVLALAEEPLPPVAASRLWRIPVVYGGAFGIDLEAVAAHHGLDPVSVIERHAAPEYRVAMIGFLPGYAYLEGLDPRLALSRRPHPRPVTPAGTISIGGAQALVASIAAPSGWHLLGRTPVRTFVPDRDPVFLLRPGDRVRFVPTPAEDWERLSAAAEAGETVAEWSEA</sequence>
<accession>A0ABQ4URG4</accession>
<dbReference type="NCBIfam" id="TIGR00370">
    <property type="entry name" value="5-oxoprolinase subunit PxpB"/>
    <property type="match status" value="1"/>
</dbReference>
<dbReference type="Gene3D" id="2.40.100.10">
    <property type="entry name" value="Cyclophilin-like"/>
    <property type="match status" value="1"/>
</dbReference>
<dbReference type="Gene3D" id="3.30.1360.40">
    <property type="match status" value="1"/>
</dbReference>
<dbReference type="InterPro" id="IPR029000">
    <property type="entry name" value="Cyclophilin-like_dom_sf"/>
</dbReference>
<evidence type="ECO:0000256" key="3">
    <source>
        <dbReference type="ARBA" id="ARBA00022840"/>
    </source>
</evidence>
<evidence type="ECO:0000313" key="6">
    <source>
        <dbReference type="Proteomes" id="UP001055093"/>
    </source>
</evidence>
<proteinExistence type="predicted"/>
<dbReference type="SUPFAM" id="SSF160467">
    <property type="entry name" value="PH0987 N-terminal domain-like"/>
    <property type="match status" value="1"/>
</dbReference>
<dbReference type="InterPro" id="IPR003833">
    <property type="entry name" value="CT_C_D"/>
</dbReference>
<evidence type="ECO:0000313" key="5">
    <source>
        <dbReference type="EMBL" id="GJE73988.1"/>
    </source>
</evidence>